<dbReference type="AlphaFoldDB" id="A0A482M1L7"/>
<keyword evidence="2" id="KW-0614">Plasmid</keyword>
<protein>
    <submittedName>
        <fullName evidence="2">Uncharacterized protein</fullName>
    </submittedName>
</protein>
<accession>A0A482M1L7</accession>
<feature type="region of interest" description="Disordered" evidence="1">
    <location>
        <begin position="134"/>
        <end position="153"/>
    </location>
</feature>
<evidence type="ECO:0000313" key="2">
    <source>
        <dbReference type="EMBL" id="QBQ66523.1"/>
    </source>
</evidence>
<sequence length="153" mass="17960">MLNRVRRLLIKALGGITEDEMRGVYEENKKVKQLLSPYTKFVNDIYFYAGNYPAWKAQQDFRHFLHDAHMPLTQNYDSPARGYAYSVDDYLGRIVDAFVYLRQEVNLEGKGDDRRLWQKENLSQARGDIYLNREQHSRPLATRQQSGAVRSVE</sequence>
<reference evidence="2" key="1">
    <citation type="submission" date="2018-09" db="EMBL/GenBank/DDBJ databases">
        <authorList>
            <person name="Yuan Q."/>
            <person name="Jiang X."/>
            <person name="Jing Y."/>
            <person name="Cheng Q."/>
            <person name="Zhou D."/>
        </authorList>
    </citation>
    <scope>NUCLEOTIDE SEQUENCE</scope>
    <source>
        <strain evidence="2">150707804</strain>
        <plasmid evidence="2">p707804-3FII</plasmid>
    </source>
</reference>
<feature type="compositionally biased region" description="Polar residues" evidence="1">
    <location>
        <begin position="142"/>
        <end position="153"/>
    </location>
</feature>
<dbReference type="RefSeq" id="WP_172693778.1">
    <property type="nucleotide sequence ID" value="NZ_CP087282.1"/>
</dbReference>
<organism evidence="2">
    <name type="scientific">Leclercia adecarboxylata</name>
    <dbReference type="NCBI Taxonomy" id="83655"/>
    <lineage>
        <taxon>Bacteria</taxon>
        <taxon>Pseudomonadati</taxon>
        <taxon>Pseudomonadota</taxon>
        <taxon>Gammaproteobacteria</taxon>
        <taxon>Enterobacterales</taxon>
        <taxon>Enterobacteriaceae</taxon>
        <taxon>Leclercia</taxon>
    </lineage>
</organism>
<dbReference type="EMBL" id="MH909329">
    <property type="protein sequence ID" value="QBQ66523.1"/>
    <property type="molecule type" value="Genomic_DNA"/>
</dbReference>
<evidence type="ECO:0000256" key="1">
    <source>
        <dbReference type="SAM" id="MobiDB-lite"/>
    </source>
</evidence>
<geneLocation type="plasmid" evidence="2">
    <name>p707804-3FII</name>
</geneLocation>
<name>A0A482M1L7_9ENTR</name>
<proteinExistence type="predicted"/>